<dbReference type="RefSeq" id="WP_186754850.1">
    <property type="nucleotide sequence ID" value="NZ_CP077084.1"/>
</dbReference>
<name>A0A8I0D187_9PSED</name>
<reference evidence="2" key="2">
    <citation type="submission" date="2021-06" db="EMBL/GenBank/DDBJ databases">
        <title>Updating the genus Pseudomonas: Description of 43 new species and partition of the Pseudomonas putida group.</title>
        <authorList>
            <person name="Girard L."/>
            <person name="Lood C."/>
            <person name="Vandamme P."/>
            <person name="Rokni-Zadeh H."/>
            <person name="van Noort V."/>
            <person name="Hofte M."/>
            <person name="Lavigne R."/>
            <person name="De Mot R."/>
        </authorList>
    </citation>
    <scope>NUCLEOTIDE SEQUENCE</scope>
    <source>
        <strain evidence="2">SWRI145</strain>
    </source>
</reference>
<keyword evidence="3" id="KW-1185">Reference proteome</keyword>
<dbReference type="EMBL" id="JABWQF010000045">
    <property type="protein sequence ID" value="MBC3298426.1"/>
    <property type="molecule type" value="Genomic_DNA"/>
</dbReference>
<protein>
    <recommendedName>
        <fullName evidence="4">Apea-like HEPN domain-containing protein</fullName>
    </recommendedName>
</protein>
<evidence type="ECO:0008006" key="4">
    <source>
        <dbReference type="Google" id="ProtNLM"/>
    </source>
</evidence>
<evidence type="ECO:0000313" key="3">
    <source>
        <dbReference type="Proteomes" id="UP000615613"/>
    </source>
</evidence>
<dbReference type="KEGG" id="ptrt:HU722_0014665"/>
<gene>
    <name evidence="2" type="ORF">HU722_0014665</name>
    <name evidence="1" type="ORF">HU722_43535</name>
</gene>
<evidence type="ECO:0000313" key="1">
    <source>
        <dbReference type="EMBL" id="MBC3298426.1"/>
    </source>
</evidence>
<dbReference type="AlphaFoldDB" id="A0A8I0D187"/>
<sequence>MTTSSLNPPRLPSQSNWLKFIELEQAGNLECFGGSEYPLYSDVEVRGEISSGLGPYALLNAVPMGSGTTADIVMVLRSFIFEGHEHVSLSNNLKTDVKRFHGGHLPEEITALTSLALGIRLKAGDANRYFDASDRLGRFVAYSSRPWPSLSVNPGRPIIPTPKDVLLNDIQARLTTIPTLNAGLYIELVRAARAYQDALWISEIEPHLAWLLFVSAIEIAANAQLASAGSSTENLKELKPELARMVENAGGEDLLNEVAKDLKGLFGSTKKFLMFCEEFMPTEPSERPSLDWMKIEWTWSGLLPILKTVYALRSHALHAGIPFPAPMCRQPDQWRDDNVPAERAITSLAVQTMNGQWVPKDAPIALHTFQYFARGALLNWWDRISINT</sequence>
<proteinExistence type="predicted"/>
<accession>A0A8I0D187</accession>
<dbReference type="Proteomes" id="UP000615613">
    <property type="component" value="Chromosome"/>
</dbReference>
<evidence type="ECO:0000313" key="2">
    <source>
        <dbReference type="EMBL" id="QXH81292.1"/>
    </source>
</evidence>
<dbReference type="EMBL" id="CP077084">
    <property type="protein sequence ID" value="QXH81292.1"/>
    <property type="molecule type" value="Genomic_DNA"/>
</dbReference>
<reference evidence="1" key="1">
    <citation type="journal article" date="2020" name="Microorganisms">
        <title>Reliable Identification of Environmental Pseudomonas Isolates Using the rpoD Gene.</title>
        <authorList>
            <consortium name="The Broad Institute Genome Sequencing Platform"/>
            <person name="Girard L."/>
            <person name="Lood C."/>
            <person name="Rokni-Zadeh H."/>
            <person name="van Noort V."/>
            <person name="Lavigne R."/>
            <person name="De Mot R."/>
        </authorList>
    </citation>
    <scope>NUCLEOTIDE SEQUENCE [LARGE SCALE GENOMIC DNA]</scope>
    <source>
        <strain evidence="1">SWRI145</strain>
    </source>
</reference>
<organism evidence="1">
    <name type="scientific">Pseudomonas tritici</name>
    <dbReference type="NCBI Taxonomy" id="2745518"/>
    <lineage>
        <taxon>Bacteria</taxon>
        <taxon>Pseudomonadati</taxon>
        <taxon>Pseudomonadota</taxon>
        <taxon>Gammaproteobacteria</taxon>
        <taxon>Pseudomonadales</taxon>
        <taxon>Pseudomonadaceae</taxon>
        <taxon>Pseudomonas</taxon>
    </lineage>
</organism>